<gene>
    <name evidence="1" type="ORF">B296_00023635</name>
</gene>
<evidence type="ECO:0000313" key="1">
    <source>
        <dbReference type="EMBL" id="RRT53061.1"/>
    </source>
</evidence>
<dbReference type="AlphaFoldDB" id="A0A426YMW3"/>
<dbReference type="EMBL" id="AMZH03011328">
    <property type="protein sequence ID" value="RRT53061.1"/>
    <property type="molecule type" value="Genomic_DNA"/>
</dbReference>
<evidence type="ECO:0000313" key="2">
    <source>
        <dbReference type="Proteomes" id="UP000287651"/>
    </source>
</evidence>
<sequence length="288" mass="33298">MNEVEYPSSLTYPAEELCTSSRAANPLWTVRVRGHQRSTHKDPTNLDSTGIPYQLTKEPKLKDAALEFEEKDIEENSQPIARTFHASFGYAKPQRMNVDGLIKHQPITILTDTKSPNDLMNGKGKQVTLCRKRGSEEKTVSTQRLEKLVEISSTSAEPSRLLPTRLHDPRMLILQEEPSAHIQPYCCPHLQRAEAKRIVQETRETRIIRPRPSLTTILYLQKLCLFICRDKLFLKCHIQLNQLWVLMQRSQISSYFYYLSQEQTMLLKVFPIDDLCSTTNDRKKIESL</sequence>
<proteinExistence type="predicted"/>
<comment type="caution">
    <text evidence="1">The sequence shown here is derived from an EMBL/GenBank/DDBJ whole genome shotgun (WGS) entry which is preliminary data.</text>
</comment>
<organism evidence="1 2">
    <name type="scientific">Ensete ventricosum</name>
    <name type="common">Abyssinian banana</name>
    <name type="synonym">Musa ensete</name>
    <dbReference type="NCBI Taxonomy" id="4639"/>
    <lineage>
        <taxon>Eukaryota</taxon>
        <taxon>Viridiplantae</taxon>
        <taxon>Streptophyta</taxon>
        <taxon>Embryophyta</taxon>
        <taxon>Tracheophyta</taxon>
        <taxon>Spermatophyta</taxon>
        <taxon>Magnoliopsida</taxon>
        <taxon>Liliopsida</taxon>
        <taxon>Zingiberales</taxon>
        <taxon>Musaceae</taxon>
        <taxon>Ensete</taxon>
    </lineage>
</organism>
<protein>
    <submittedName>
        <fullName evidence="1">Uncharacterized protein</fullName>
    </submittedName>
</protein>
<accession>A0A426YMW3</accession>
<reference evidence="1 2" key="1">
    <citation type="journal article" date="2014" name="Agronomy (Basel)">
        <title>A Draft Genome Sequence for Ensete ventricosum, the Drought-Tolerant Tree Against Hunger.</title>
        <authorList>
            <person name="Harrison J."/>
            <person name="Moore K.A."/>
            <person name="Paszkiewicz K."/>
            <person name="Jones T."/>
            <person name="Grant M."/>
            <person name="Ambacheew D."/>
            <person name="Muzemil S."/>
            <person name="Studholme D.J."/>
        </authorList>
    </citation>
    <scope>NUCLEOTIDE SEQUENCE [LARGE SCALE GENOMIC DNA]</scope>
</reference>
<dbReference type="Proteomes" id="UP000287651">
    <property type="component" value="Unassembled WGS sequence"/>
</dbReference>
<name>A0A426YMW3_ENSVE</name>